<reference evidence="2 3" key="1">
    <citation type="submission" date="2017-08" db="EMBL/GenBank/DDBJ databases">
        <title>Acidophilic green algal genome provides insights into adaptation to an acidic environment.</title>
        <authorList>
            <person name="Hirooka S."/>
            <person name="Hirose Y."/>
            <person name="Kanesaki Y."/>
            <person name="Higuchi S."/>
            <person name="Fujiwara T."/>
            <person name="Onuma R."/>
            <person name="Era A."/>
            <person name="Ohbayashi R."/>
            <person name="Uzuka A."/>
            <person name="Nozaki H."/>
            <person name="Yoshikawa H."/>
            <person name="Miyagishima S.Y."/>
        </authorList>
    </citation>
    <scope>NUCLEOTIDE SEQUENCE [LARGE SCALE GENOMIC DNA]</scope>
    <source>
        <strain evidence="2 3">NIES-2499</strain>
    </source>
</reference>
<feature type="compositionally biased region" description="Basic and acidic residues" evidence="1">
    <location>
        <begin position="553"/>
        <end position="587"/>
    </location>
</feature>
<evidence type="ECO:0000313" key="2">
    <source>
        <dbReference type="EMBL" id="GAX74729.1"/>
    </source>
</evidence>
<protein>
    <submittedName>
        <fullName evidence="2">Uncharacterized protein</fullName>
    </submittedName>
</protein>
<dbReference type="Proteomes" id="UP000232323">
    <property type="component" value="Unassembled WGS sequence"/>
</dbReference>
<feature type="compositionally biased region" description="Basic and acidic residues" evidence="1">
    <location>
        <begin position="158"/>
        <end position="171"/>
    </location>
</feature>
<feature type="region of interest" description="Disordered" evidence="1">
    <location>
        <begin position="142"/>
        <end position="171"/>
    </location>
</feature>
<feature type="region of interest" description="Disordered" evidence="1">
    <location>
        <begin position="615"/>
        <end position="658"/>
    </location>
</feature>
<accession>A0A250WVJ7</accession>
<feature type="compositionally biased region" description="Basic and acidic residues" evidence="1">
    <location>
        <begin position="617"/>
        <end position="639"/>
    </location>
</feature>
<evidence type="ECO:0000256" key="1">
    <source>
        <dbReference type="SAM" id="MobiDB-lite"/>
    </source>
</evidence>
<feature type="compositionally biased region" description="Low complexity" evidence="1">
    <location>
        <begin position="644"/>
        <end position="658"/>
    </location>
</feature>
<feature type="region of interest" description="Disordered" evidence="1">
    <location>
        <begin position="553"/>
        <end position="591"/>
    </location>
</feature>
<name>A0A250WVJ7_9CHLO</name>
<gene>
    <name evidence="2" type="ORF">CEUSTIGMA_g2176.t1</name>
</gene>
<feature type="compositionally biased region" description="Polar residues" evidence="1">
    <location>
        <begin position="400"/>
        <end position="416"/>
    </location>
</feature>
<proteinExistence type="predicted"/>
<evidence type="ECO:0000313" key="3">
    <source>
        <dbReference type="Proteomes" id="UP000232323"/>
    </source>
</evidence>
<comment type="caution">
    <text evidence="2">The sequence shown here is derived from an EMBL/GenBank/DDBJ whole genome shotgun (WGS) entry which is preliminary data.</text>
</comment>
<feature type="region of interest" description="Disordered" evidence="1">
    <location>
        <begin position="395"/>
        <end position="416"/>
    </location>
</feature>
<dbReference type="EMBL" id="BEGY01000009">
    <property type="protein sequence ID" value="GAX74729.1"/>
    <property type="molecule type" value="Genomic_DNA"/>
</dbReference>
<keyword evidence="3" id="KW-1185">Reference proteome</keyword>
<feature type="region of interest" description="Disordered" evidence="1">
    <location>
        <begin position="261"/>
        <end position="318"/>
    </location>
</feature>
<dbReference type="AlphaFoldDB" id="A0A250WVJ7"/>
<sequence length="686" mass="75519">MVWTYVPGSNTSLCAEGDNNRRRALLAAAKSALPSEASRNGSVNPKITVPWMNSADMPKATVKVWAHDGMPRLSIFPNLEFAPETADGHGRGAEGLGSYQPVLLSRPSLARTAADNLVAEAQAKGRAAELIDDMYKRLGLRTSPVRRVKPQDANHGQRAREEANDSARGDQRTVGRTRVLTAVVAERKTREPWSPQRRVVTKEVRQKPLEAAGKGNTCCDSLASKKWIPSGTEFLSKQQRSKVLGITKRQRVPSIHPAAFKSTNKVTATLPEHRRADKIQTQQSRQTKQRPKQQTSDKEVQVTPRPGPSTCNIPDSEGDACRDMTKGAISEQVATLRVAATLPPLPDLSTIRQQALSRAAALSLDSLSQINANTRLNEKIDNDVMSDQFLTHVSDKEHVSTSPGQPVLSSRAEVTSDSYQQYEGEGFTSHHPNQPSGQSSVIIIPSSYHPCHHQPDSNPLLPSQKQFKISNLPNSVFVIQASDHKRHEAGAQSPGALDSPLSLPTPTTHKALRNNVPSENIFAPEMKSSTNSYPQRWPYVPSHQSRFRGDIQKVTKAKASCERLEEEPRKVPGSKESKTKPSEHTAGDKPSFYSSFLIEEPLLLSAETSLNRFQSRRSSDDSFDFEQRSADDDNNRCSGEDMSDALSPSSTASDSSDSIADLWELERLVEQQHQQLVERGLLPVDD</sequence>
<feature type="region of interest" description="Disordered" evidence="1">
    <location>
        <begin position="484"/>
        <end position="512"/>
    </location>
</feature>
<organism evidence="2 3">
    <name type="scientific">Chlamydomonas eustigma</name>
    <dbReference type="NCBI Taxonomy" id="1157962"/>
    <lineage>
        <taxon>Eukaryota</taxon>
        <taxon>Viridiplantae</taxon>
        <taxon>Chlorophyta</taxon>
        <taxon>core chlorophytes</taxon>
        <taxon>Chlorophyceae</taxon>
        <taxon>CS clade</taxon>
        <taxon>Chlamydomonadales</taxon>
        <taxon>Chlamydomonadaceae</taxon>
        <taxon>Chlamydomonas</taxon>
    </lineage>
</organism>